<dbReference type="Proteomes" id="UP000001514">
    <property type="component" value="Unassembled WGS sequence"/>
</dbReference>
<dbReference type="Gramene" id="EFJ33418">
    <property type="protein sequence ID" value="EFJ33418"/>
    <property type="gene ID" value="SELMODRAFT_407197"/>
</dbReference>
<dbReference type="Pfam" id="PF00226">
    <property type="entry name" value="DnaJ"/>
    <property type="match status" value="1"/>
</dbReference>
<reference evidence="4 5" key="1">
    <citation type="journal article" date="2011" name="Science">
        <title>The Selaginella genome identifies genetic changes associated with the evolution of vascular plants.</title>
        <authorList>
            <person name="Banks J.A."/>
            <person name="Nishiyama T."/>
            <person name="Hasebe M."/>
            <person name="Bowman J.L."/>
            <person name="Gribskov M."/>
            <person name="dePamphilis C."/>
            <person name="Albert V.A."/>
            <person name="Aono N."/>
            <person name="Aoyama T."/>
            <person name="Ambrose B.A."/>
            <person name="Ashton N.W."/>
            <person name="Axtell M.J."/>
            <person name="Barker E."/>
            <person name="Barker M.S."/>
            <person name="Bennetzen J.L."/>
            <person name="Bonawitz N.D."/>
            <person name="Chapple C."/>
            <person name="Cheng C."/>
            <person name="Correa L.G."/>
            <person name="Dacre M."/>
            <person name="DeBarry J."/>
            <person name="Dreyer I."/>
            <person name="Elias M."/>
            <person name="Engstrom E.M."/>
            <person name="Estelle M."/>
            <person name="Feng L."/>
            <person name="Finet C."/>
            <person name="Floyd S.K."/>
            <person name="Frommer W.B."/>
            <person name="Fujita T."/>
            <person name="Gramzow L."/>
            <person name="Gutensohn M."/>
            <person name="Harholt J."/>
            <person name="Hattori M."/>
            <person name="Heyl A."/>
            <person name="Hirai T."/>
            <person name="Hiwatashi Y."/>
            <person name="Ishikawa M."/>
            <person name="Iwata M."/>
            <person name="Karol K.G."/>
            <person name="Koehler B."/>
            <person name="Kolukisaoglu U."/>
            <person name="Kubo M."/>
            <person name="Kurata T."/>
            <person name="Lalonde S."/>
            <person name="Li K."/>
            <person name="Li Y."/>
            <person name="Litt A."/>
            <person name="Lyons E."/>
            <person name="Manning G."/>
            <person name="Maruyama T."/>
            <person name="Michael T.P."/>
            <person name="Mikami K."/>
            <person name="Miyazaki S."/>
            <person name="Morinaga S."/>
            <person name="Murata T."/>
            <person name="Mueller-Roeber B."/>
            <person name="Nelson D.R."/>
            <person name="Obara M."/>
            <person name="Oguri Y."/>
            <person name="Olmstead R.G."/>
            <person name="Onodera N."/>
            <person name="Petersen B.L."/>
            <person name="Pils B."/>
            <person name="Prigge M."/>
            <person name="Rensing S.A."/>
            <person name="Riano-Pachon D.M."/>
            <person name="Roberts A.W."/>
            <person name="Sato Y."/>
            <person name="Scheller H.V."/>
            <person name="Schulz B."/>
            <person name="Schulz C."/>
            <person name="Shakirov E.V."/>
            <person name="Shibagaki N."/>
            <person name="Shinohara N."/>
            <person name="Shippen D.E."/>
            <person name="Soerensen I."/>
            <person name="Sotooka R."/>
            <person name="Sugimoto N."/>
            <person name="Sugita M."/>
            <person name="Sumikawa N."/>
            <person name="Tanurdzic M."/>
            <person name="Theissen G."/>
            <person name="Ulvskov P."/>
            <person name="Wakazuki S."/>
            <person name="Weng J.K."/>
            <person name="Willats W.W."/>
            <person name="Wipf D."/>
            <person name="Wolf P.G."/>
            <person name="Yang L."/>
            <person name="Zimmer A.D."/>
            <person name="Zhu Q."/>
            <person name="Mitros T."/>
            <person name="Hellsten U."/>
            <person name="Loque D."/>
            <person name="Otillar R."/>
            <person name="Salamov A."/>
            <person name="Schmutz J."/>
            <person name="Shapiro H."/>
            <person name="Lindquist E."/>
            <person name="Lucas S."/>
            <person name="Rokhsar D."/>
            <person name="Grigoriev I.V."/>
        </authorList>
    </citation>
    <scope>NUCLEOTIDE SEQUENCE [LARGE SCALE GENOMIC DNA]</scope>
</reference>
<name>D8R482_SELML</name>
<sequence length="189" mass="22552">METRQKSREARFGWKSYALAALVAGVAATKFRRLRRPSSFNQEAKWYAPDESDLRQSHLDELERRERVARMQGAYDSLKSSYRNVRTARYQKWEEHPQRNEEKVDEAKTKEQAASKLKERSRLRHHYAVLGLDPFRDEAFSEEEIKMAFRERALQFHPDKNPDKVEEMRGKFRELVDSYKTIKSEKKII</sequence>
<dbReference type="OrthoDB" id="10250354at2759"/>
<feature type="domain" description="J" evidence="2">
    <location>
        <begin position="125"/>
        <end position="187"/>
    </location>
</feature>
<dbReference type="EMBL" id="GL377660">
    <property type="protein sequence ID" value="EFJ09666.1"/>
    <property type="molecule type" value="Genomic_DNA"/>
</dbReference>
<protein>
    <recommendedName>
        <fullName evidence="2">J domain-containing protein</fullName>
    </recommendedName>
</protein>
<dbReference type="Gene3D" id="1.10.287.110">
    <property type="entry name" value="DnaJ domain"/>
    <property type="match status" value="1"/>
</dbReference>
<keyword evidence="5" id="KW-1185">Reference proteome</keyword>
<dbReference type="Gramene" id="EFJ09666">
    <property type="protein sequence ID" value="EFJ09666"/>
    <property type="gene ID" value="SELMODRAFT_427858"/>
</dbReference>
<dbReference type="CDD" id="cd06257">
    <property type="entry name" value="DnaJ"/>
    <property type="match status" value="1"/>
</dbReference>
<gene>
    <name evidence="4" type="ORF">SELMODRAFT_407197</name>
    <name evidence="3" type="ORF">SELMODRAFT_427858</name>
</gene>
<feature type="region of interest" description="Disordered" evidence="1">
    <location>
        <begin position="91"/>
        <end position="115"/>
    </location>
</feature>
<dbReference type="EMBL" id="GL377571">
    <property type="protein sequence ID" value="EFJ33418.1"/>
    <property type="molecule type" value="Genomic_DNA"/>
</dbReference>
<proteinExistence type="predicted"/>
<dbReference type="PRINTS" id="PR00625">
    <property type="entry name" value="JDOMAIN"/>
</dbReference>
<dbReference type="HOGENOM" id="CLU_1436688_0_0_1"/>
<evidence type="ECO:0000313" key="4">
    <source>
        <dbReference type="EMBL" id="EFJ33418.1"/>
    </source>
</evidence>
<dbReference type="SMART" id="SM00271">
    <property type="entry name" value="DnaJ"/>
    <property type="match status" value="1"/>
</dbReference>
<dbReference type="AlphaFoldDB" id="D8R482"/>
<dbReference type="SUPFAM" id="SSF46565">
    <property type="entry name" value="Chaperone J-domain"/>
    <property type="match status" value="1"/>
</dbReference>
<dbReference type="KEGG" id="smo:SELMODRAFT_407197"/>
<dbReference type="KEGG" id="smo:SELMODRAFT_427858"/>
<organism evidence="5">
    <name type="scientific">Selaginella moellendorffii</name>
    <name type="common">Spikemoss</name>
    <dbReference type="NCBI Taxonomy" id="88036"/>
    <lineage>
        <taxon>Eukaryota</taxon>
        <taxon>Viridiplantae</taxon>
        <taxon>Streptophyta</taxon>
        <taxon>Embryophyta</taxon>
        <taxon>Tracheophyta</taxon>
        <taxon>Lycopodiopsida</taxon>
        <taxon>Selaginellales</taxon>
        <taxon>Selaginellaceae</taxon>
        <taxon>Selaginella</taxon>
    </lineage>
</organism>
<dbReference type="PANTHER" id="PTHR45000">
    <property type="entry name" value="CHAPERONE DNAJ-DOMAIN SUPERFAMILY PROTEIN"/>
    <property type="match status" value="1"/>
</dbReference>
<evidence type="ECO:0000313" key="5">
    <source>
        <dbReference type="Proteomes" id="UP000001514"/>
    </source>
</evidence>
<dbReference type="InParanoid" id="D8R482"/>
<dbReference type="PANTHER" id="PTHR45000:SF5">
    <property type="entry name" value="CHAPERONE DNAJ-DOMAIN SUPERFAMILY PROTEIN"/>
    <property type="match status" value="1"/>
</dbReference>
<dbReference type="InterPro" id="IPR036869">
    <property type="entry name" value="J_dom_sf"/>
</dbReference>
<accession>D8R482</accession>
<dbReference type="eggNOG" id="ENOG502QQT8">
    <property type="taxonomic scope" value="Eukaryota"/>
</dbReference>
<dbReference type="PROSITE" id="PS50076">
    <property type="entry name" value="DNAJ_2"/>
    <property type="match status" value="1"/>
</dbReference>
<dbReference type="FunCoup" id="D8R482">
    <property type="interactions" value="1735"/>
</dbReference>
<dbReference type="InterPro" id="IPR001623">
    <property type="entry name" value="DnaJ_domain"/>
</dbReference>
<evidence type="ECO:0000313" key="3">
    <source>
        <dbReference type="EMBL" id="EFJ09666.1"/>
    </source>
</evidence>
<evidence type="ECO:0000256" key="1">
    <source>
        <dbReference type="SAM" id="MobiDB-lite"/>
    </source>
</evidence>
<evidence type="ECO:0000259" key="2">
    <source>
        <dbReference type="PROSITE" id="PS50076"/>
    </source>
</evidence>